<sequence>MANDDATDHFAAFCVFFAPVAFLHVLAIWLQKPWFARLRFASIIPFAVAGALTTKLFNPIQVMWWASDVNGPLRAIFGLASVAQVFAASWTVVVWFILIVLKKRAEGTRTEAQVLGRKRSTAYFYLLLVDLAIVACLLASIAVGSASFPWTIAGCDNKEYAESRMTLGVMRAARDSDRFAACRRGVIIQIMSLISVVLIGLQNIRMFPLINLPTALRFAIFFAIRLLRKPGLKRKDLEQGGATSEKTQSIEEEVTKLVEKHPHYSDLLTVFETSKGAAASEHIEVMAEKCCWGQKSQCWACDGVICDSCKVMRSSIPLPRTTDHIAGCYAICTSCYLVKGTSQPAKFSATLNPTDLSKQHHGCSKMQPKVVNKEVALCLACSRRSPQENSADREDREVCMLARTLMRRILCSKCEKPIPKEKRRWWICGAGDHECHWSGHEVPR</sequence>
<comment type="caution">
    <text evidence="2">The sequence shown here is derived from an EMBL/GenBank/DDBJ whole genome shotgun (WGS) entry which is preliminary data.</text>
</comment>
<feature type="transmembrane region" description="Helical" evidence="1">
    <location>
        <begin position="76"/>
        <end position="101"/>
    </location>
</feature>
<proteinExistence type="predicted"/>
<dbReference type="Proteomes" id="UP001321760">
    <property type="component" value="Unassembled WGS sequence"/>
</dbReference>
<name>A0AAV9GBE7_9PEZI</name>
<protein>
    <submittedName>
        <fullName evidence="2">Uncharacterized protein</fullName>
    </submittedName>
</protein>
<gene>
    <name evidence="2" type="ORF">QBC34DRAFT_415018</name>
</gene>
<reference evidence="2" key="1">
    <citation type="journal article" date="2023" name="Mol. Phylogenet. Evol.">
        <title>Genome-scale phylogeny and comparative genomics of the fungal order Sordariales.</title>
        <authorList>
            <person name="Hensen N."/>
            <person name="Bonometti L."/>
            <person name="Westerberg I."/>
            <person name="Brannstrom I.O."/>
            <person name="Guillou S."/>
            <person name="Cros-Aarteil S."/>
            <person name="Calhoun S."/>
            <person name="Haridas S."/>
            <person name="Kuo A."/>
            <person name="Mondo S."/>
            <person name="Pangilinan J."/>
            <person name="Riley R."/>
            <person name="LaButti K."/>
            <person name="Andreopoulos B."/>
            <person name="Lipzen A."/>
            <person name="Chen C."/>
            <person name="Yan M."/>
            <person name="Daum C."/>
            <person name="Ng V."/>
            <person name="Clum A."/>
            <person name="Steindorff A."/>
            <person name="Ohm R.A."/>
            <person name="Martin F."/>
            <person name="Silar P."/>
            <person name="Natvig D.O."/>
            <person name="Lalanne C."/>
            <person name="Gautier V."/>
            <person name="Ament-Velasquez S.L."/>
            <person name="Kruys A."/>
            <person name="Hutchinson M.I."/>
            <person name="Powell A.J."/>
            <person name="Barry K."/>
            <person name="Miller A.N."/>
            <person name="Grigoriev I.V."/>
            <person name="Debuchy R."/>
            <person name="Gladieux P."/>
            <person name="Hiltunen Thoren M."/>
            <person name="Johannesson H."/>
        </authorList>
    </citation>
    <scope>NUCLEOTIDE SEQUENCE</scope>
    <source>
        <strain evidence="2">PSN243</strain>
    </source>
</reference>
<feature type="transmembrane region" description="Helical" evidence="1">
    <location>
        <begin position="6"/>
        <end position="30"/>
    </location>
</feature>
<evidence type="ECO:0000313" key="3">
    <source>
        <dbReference type="Proteomes" id="UP001321760"/>
    </source>
</evidence>
<dbReference type="EMBL" id="MU865976">
    <property type="protein sequence ID" value="KAK4444486.1"/>
    <property type="molecule type" value="Genomic_DNA"/>
</dbReference>
<feature type="transmembrane region" description="Helical" evidence="1">
    <location>
        <begin position="42"/>
        <end position="64"/>
    </location>
</feature>
<evidence type="ECO:0000313" key="2">
    <source>
        <dbReference type="EMBL" id="KAK4444486.1"/>
    </source>
</evidence>
<keyword evidence="1" id="KW-0472">Membrane</keyword>
<organism evidence="2 3">
    <name type="scientific">Podospora aff. communis PSN243</name>
    <dbReference type="NCBI Taxonomy" id="3040156"/>
    <lineage>
        <taxon>Eukaryota</taxon>
        <taxon>Fungi</taxon>
        <taxon>Dikarya</taxon>
        <taxon>Ascomycota</taxon>
        <taxon>Pezizomycotina</taxon>
        <taxon>Sordariomycetes</taxon>
        <taxon>Sordariomycetidae</taxon>
        <taxon>Sordariales</taxon>
        <taxon>Podosporaceae</taxon>
        <taxon>Podospora</taxon>
    </lineage>
</organism>
<keyword evidence="1" id="KW-1133">Transmembrane helix</keyword>
<feature type="transmembrane region" description="Helical" evidence="1">
    <location>
        <begin position="122"/>
        <end position="143"/>
    </location>
</feature>
<feature type="transmembrane region" description="Helical" evidence="1">
    <location>
        <begin position="206"/>
        <end position="227"/>
    </location>
</feature>
<accession>A0AAV9GBE7</accession>
<keyword evidence="3" id="KW-1185">Reference proteome</keyword>
<evidence type="ECO:0000256" key="1">
    <source>
        <dbReference type="SAM" id="Phobius"/>
    </source>
</evidence>
<keyword evidence="1" id="KW-0812">Transmembrane</keyword>
<reference evidence="2" key="2">
    <citation type="submission" date="2023-05" db="EMBL/GenBank/DDBJ databases">
        <authorList>
            <consortium name="Lawrence Berkeley National Laboratory"/>
            <person name="Steindorff A."/>
            <person name="Hensen N."/>
            <person name="Bonometti L."/>
            <person name="Westerberg I."/>
            <person name="Brannstrom I.O."/>
            <person name="Guillou S."/>
            <person name="Cros-Aarteil S."/>
            <person name="Calhoun S."/>
            <person name="Haridas S."/>
            <person name="Kuo A."/>
            <person name="Mondo S."/>
            <person name="Pangilinan J."/>
            <person name="Riley R."/>
            <person name="Labutti K."/>
            <person name="Andreopoulos B."/>
            <person name="Lipzen A."/>
            <person name="Chen C."/>
            <person name="Yanf M."/>
            <person name="Daum C."/>
            <person name="Ng V."/>
            <person name="Clum A."/>
            <person name="Ohm R."/>
            <person name="Martin F."/>
            <person name="Silar P."/>
            <person name="Natvig D."/>
            <person name="Lalanne C."/>
            <person name="Gautier V."/>
            <person name="Ament-Velasquez S.L."/>
            <person name="Kruys A."/>
            <person name="Hutchinson M.I."/>
            <person name="Powell A.J."/>
            <person name="Barry K."/>
            <person name="Miller A.N."/>
            <person name="Grigoriev I.V."/>
            <person name="Debuchy R."/>
            <person name="Gladieux P."/>
            <person name="Thoren M.H."/>
            <person name="Johannesson H."/>
        </authorList>
    </citation>
    <scope>NUCLEOTIDE SEQUENCE</scope>
    <source>
        <strain evidence="2">PSN243</strain>
    </source>
</reference>
<dbReference type="AlphaFoldDB" id="A0AAV9GBE7"/>